<dbReference type="AlphaFoldDB" id="A0A1H0CI96"/>
<dbReference type="EMBL" id="FNGY01000008">
    <property type="protein sequence ID" value="SDN57604.1"/>
    <property type="molecule type" value="Genomic_DNA"/>
</dbReference>
<sequence>MKKISLWAGMLLLNLAVHAQKSVFPGRYNGSKMEIAQEIMILPDGRFLFSLSYGSVDRIIVGKWTEAGGKLSLKEEKAAADPFLVFGRHNSKAEKGKLFTFKGYAENTSVAVSFDDVFEANNFQLLHLRDQSTFSRSNSLNVTSRPVNKFFLSKGFYGPSEEDNNVVYTFVPSANWNDFILYYNPQAEVPPVNLQAVLKNDSLFLAEEGGQESYFAVKKELSKEIDLTKFDSYFLNAGVPDSLSLPDTTGNRHIYKQLKSTENFKSKLQIPDHEAYFKREDEEGDPGIDQVETNAVATEIIPAPPRTTTPKKKTAKKPIKKKAW</sequence>
<feature type="signal peptide" evidence="2">
    <location>
        <begin position="1"/>
        <end position="19"/>
    </location>
</feature>
<gene>
    <name evidence="3" type="ORF">SAMN05421820_108127</name>
</gene>
<evidence type="ECO:0000313" key="4">
    <source>
        <dbReference type="Proteomes" id="UP000183200"/>
    </source>
</evidence>
<evidence type="ECO:0000256" key="1">
    <source>
        <dbReference type="SAM" id="MobiDB-lite"/>
    </source>
</evidence>
<accession>A0A1H0CI96</accession>
<evidence type="ECO:0000313" key="3">
    <source>
        <dbReference type="EMBL" id="SDN57604.1"/>
    </source>
</evidence>
<proteinExistence type="predicted"/>
<reference evidence="4" key="1">
    <citation type="submission" date="2016-10" db="EMBL/GenBank/DDBJ databases">
        <authorList>
            <person name="Varghese N."/>
            <person name="Submissions S."/>
        </authorList>
    </citation>
    <scope>NUCLEOTIDE SEQUENCE [LARGE SCALE GENOMIC DNA]</scope>
    <source>
        <strain evidence="4">DSM 19110</strain>
    </source>
</reference>
<keyword evidence="2" id="KW-0732">Signal</keyword>
<protein>
    <submittedName>
        <fullName evidence="3">Uncharacterized protein</fullName>
    </submittedName>
</protein>
<name>A0A1H0CI96_9SPHI</name>
<feature type="chain" id="PRO_5010281585" evidence="2">
    <location>
        <begin position="20"/>
        <end position="324"/>
    </location>
</feature>
<dbReference type="RefSeq" id="WP_074611088.1">
    <property type="nucleotide sequence ID" value="NZ_FNGY01000008.1"/>
</dbReference>
<feature type="region of interest" description="Disordered" evidence="1">
    <location>
        <begin position="299"/>
        <end position="324"/>
    </location>
</feature>
<evidence type="ECO:0000256" key="2">
    <source>
        <dbReference type="SAM" id="SignalP"/>
    </source>
</evidence>
<organism evidence="3 4">
    <name type="scientific">Pedobacter steynii</name>
    <dbReference type="NCBI Taxonomy" id="430522"/>
    <lineage>
        <taxon>Bacteria</taxon>
        <taxon>Pseudomonadati</taxon>
        <taxon>Bacteroidota</taxon>
        <taxon>Sphingobacteriia</taxon>
        <taxon>Sphingobacteriales</taxon>
        <taxon>Sphingobacteriaceae</taxon>
        <taxon>Pedobacter</taxon>
    </lineage>
</organism>
<dbReference type="Proteomes" id="UP000183200">
    <property type="component" value="Unassembled WGS sequence"/>
</dbReference>
<dbReference type="OrthoDB" id="650813at2"/>
<keyword evidence="4" id="KW-1185">Reference proteome</keyword>
<feature type="compositionally biased region" description="Basic residues" evidence="1">
    <location>
        <begin position="309"/>
        <end position="324"/>
    </location>
</feature>